<dbReference type="AlphaFoldDB" id="A0A0H2S1X1"/>
<sequence>MSTTTSASSMKNEEMKGPRTITSPQSEHASHSGACFHDIFEIVLEYLREWVFINSKDEFECLWFNDLRLQAFRYWHTWGTYIKIVISAKKFSREILLILHKLGLLNKKFHASATRVQGRTVAFHAPCPTTNVYRFDLRPGNPSSLGDHTRELIHYDMKYYDLHDDERAVVQNFLDSLSMPNGSSHIVQLEVEFLNIGGIGEVLVKLLESAAELEELCLFSYTWTTKIIDHFFGAHSSLSVKMPNCASLRVIRLKQVELKYPSKLDLGLPSELAPLRRFKSLKEIHLYNTRPERPDTLHSIQKLAWTRSVGDEFILESAWLTAHPFHIPGRMSVDTSEMLSKALNVTLRIESTSDVAPKFLSIWSRSPPLTLTIATDFFPSSQFLADVPSAVESLIVTFDGLYCPKQPSVWDQTMADFLQRSQTKNVRICINMVKKEPTDTMEAVDNVRPSTDSEFLSEELFTQTRALCFERGGDFVIDRLFPDEA</sequence>
<dbReference type="InParanoid" id="A0A0H2S1X1"/>
<keyword evidence="3" id="KW-1185">Reference proteome</keyword>
<evidence type="ECO:0000256" key="1">
    <source>
        <dbReference type="SAM" id="MobiDB-lite"/>
    </source>
</evidence>
<feature type="region of interest" description="Disordered" evidence="1">
    <location>
        <begin position="1"/>
        <end position="30"/>
    </location>
</feature>
<dbReference type="Proteomes" id="UP000053477">
    <property type="component" value="Unassembled WGS sequence"/>
</dbReference>
<accession>A0A0H2S1X1</accession>
<feature type="compositionally biased region" description="Polar residues" evidence="1">
    <location>
        <begin position="1"/>
        <end position="10"/>
    </location>
</feature>
<proteinExistence type="predicted"/>
<evidence type="ECO:0000313" key="2">
    <source>
        <dbReference type="EMBL" id="KLO17867.1"/>
    </source>
</evidence>
<name>A0A0H2S1X1_9AGAM</name>
<organism evidence="2 3">
    <name type="scientific">Schizopora paradoxa</name>
    <dbReference type="NCBI Taxonomy" id="27342"/>
    <lineage>
        <taxon>Eukaryota</taxon>
        <taxon>Fungi</taxon>
        <taxon>Dikarya</taxon>
        <taxon>Basidiomycota</taxon>
        <taxon>Agaricomycotina</taxon>
        <taxon>Agaricomycetes</taxon>
        <taxon>Hymenochaetales</taxon>
        <taxon>Schizoporaceae</taxon>
        <taxon>Schizopora</taxon>
    </lineage>
</organism>
<evidence type="ECO:0000313" key="3">
    <source>
        <dbReference type="Proteomes" id="UP000053477"/>
    </source>
</evidence>
<reference evidence="2 3" key="1">
    <citation type="submission" date="2015-04" db="EMBL/GenBank/DDBJ databases">
        <title>Complete genome sequence of Schizopora paradoxa KUC8140, a cosmopolitan wood degrader in East Asia.</title>
        <authorList>
            <consortium name="DOE Joint Genome Institute"/>
            <person name="Min B."/>
            <person name="Park H."/>
            <person name="Jang Y."/>
            <person name="Kim J.-J."/>
            <person name="Kim K.H."/>
            <person name="Pangilinan J."/>
            <person name="Lipzen A."/>
            <person name="Riley R."/>
            <person name="Grigoriev I.V."/>
            <person name="Spatafora J.W."/>
            <person name="Choi I.-G."/>
        </authorList>
    </citation>
    <scope>NUCLEOTIDE SEQUENCE [LARGE SCALE GENOMIC DNA]</scope>
    <source>
        <strain evidence="2 3">KUC8140</strain>
    </source>
</reference>
<gene>
    <name evidence="2" type="ORF">SCHPADRAFT_145498</name>
</gene>
<protein>
    <submittedName>
        <fullName evidence="2">Uncharacterized protein</fullName>
    </submittedName>
</protein>
<dbReference type="EMBL" id="KQ085900">
    <property type="protein sequence ID" value="KLO17867.1"/>
    <property type="molecule type" value="Genomic_DNA"/>
</dbReference>